<dbReference type="GO" id="GO:0003735">
    <property type="term" value="F:structural constituent of ribosome"/>
    <property type="evidence" value="ECO:0007669"/>
    <property type="project" value="InterPro"/>
</dbReference>
<feature type="region of interest" description="Disordered" evidence="8">
    <location>
        <begin position="44"/>
        <end position="68"/>
    </location>
</feature>
<dbReference type="STRING" id="215637.A0A4P9ZMJ6"/>
<sequence>MRPRKLATRVRQQALDMVRGKIRSEIPLWFPVLTKVPPASFFIRPDQKPRSVRHHHLKTKPPKPPRIVFPEDQLRRRFFRDHPHELLRPKTMRETNANAPGGGNRTDWSQLQDPRYPGTVTGEHVIQHQHYLMTKRSLTEQEAYARVLEVFYRIRAREDLELQIAQDQAYHFGAQRFASDVEMNLRLEEKQLKKSDAIITEREAIRRMQSATSEKNFQNAEEIGN</sequence>
<dbReference type="AlphaFoldDB" id="A0A4P9ZMJ6"/>
<keyword evidence="5" id="KW-0687">Ribonucleoprotein</keyword>
<evidence type="ECO:0000256" key="6">
    <source>
        <dbReference type="ARBA" id="ARBA00035137"/>
    </source>
</evidence>
<evidence type="ECO:0000256" key="1">
    <source>
        <dbReference type="ARBA" id="ARBA00004173"/>
    </source>
</evidence>
<reference evidence="10" key="1">
    <citation type="journal article" date="2018" name="Nat. Microbiol.">
        <title>Leveraging single-cell genomics to expand the fungal tree of life.</title>
        <authorList>
            <person name="Ahrendt S.R."/>
            <person name="Quandt C.A."/>
            <person name="Ciobanu D."/>
            <person name="Clum A."/>
            <person name="Salamov A."/>
            <person name="Andreopoulos B."/>
            <person name="Cheng J.F."/>
            <person name="Woyke T."/>
            <person name="Pelin A."/>
            <person name="Henrissat B."/>
            <person name="Reynolds N.K."/>
            <person name="Benny G.L."/>
            <person name="Smith M.E."/>
            <person name="James T.Y."/>
            <person name="Grigoriev I.V."/>
        </authorList>
    </citation>
    <scope>NUCLEOTIDE SEQUENCE [LARGE SCALE GENOMIC DNA]</scope>
    <source>
        <strain evidence="10">RSA 468</strain>
    </source>
</reference>
<dbReference type="Pfam" id="PF13741">
    <property type="entry name" value="MRP-S25"/>
    <property type="match status" value="1"/>
</dbReference>
<name>A0A4P9ZMJ6_9FUNG</name>
<feature type="compositionally biased region" description="Basic residues" evidence="8">
    <location>
        <begin position="50"/>
        <end position="63"/>
    </location>
</feature>
<dbReference type="PANTHER" id="PTHR37799:SF1">
    <property type="entry name" value="SMALL RIBOSOMAL SUBUNIT PROTEIN MS23"/>
    <property type="match status" value="1"/>
</dbReference>
<evidence type="ECO:0000256" key="4">
    <source>
        <dbReference type="ARBA" id="ARBA00023128"/>
    </source>
</evidence>
<dbReference type="CDD" id="cd23701">
    <property type="entry name" value="At1g26750"/>
    <property type="match status" value="1"/>
</dbReference>
<proteinExistence type="inferred from homology"/>
<dbReference type="InterPro" id="IPR059242">
    <property type="entry name" value="mS23_dom"/>
</dbReference>
<dbReference type="EMBL" id="ML003174">
    <property type="protein sequence ID" value="RKP34507.1"/>
    <property type="molecule type" value="Genomic_DNA"/>
</dbReference>
<evidence type="ECO:0000256" key="5">
    <source>
        <dbReference type="ARBA" id="ARBA00023274"/>
    </source>
</evidence>
<evidence type="ECO:0000313" key="9">
    <source>
        <dbReference type="EMBL" id="RKP34507.1"/>
    </source>
</evidence>
<dbReference type="InterPro" id="IPR016939">
    <property type="entry name" value="Ribosomal_mS23_fun"/>
</dbReference>
<organism evidence="9 10">
    <name type="scientific">Dimargaris cristalligena</name>
    <dbReference type="NCBI Taxonomy" id="215637"/>
    <lineage>
        <taxon>Eukaryota</taxon>
        <taxon>Fungi</taxon>
        <taxon>Fungi incertae sedis</taxon>
        <taxon>Zoopagomycota</taxon>
        <taxon>Kickxellomycotina</taxon>
        <taxon>Dimargaritomycetes</taxon>
        <taxon>Dimargaritales</taxon>
        <taxon>Dimargaritaceae</taxon>
        <taxon>Dimargaris</taxon>
    </lineage>
</organism>
<evidence type="ECO:0000256" key="8">
    <source>
        <dbReference type="SAM" id="MobiDB-lite"/>
    </source>
</evidence>
<dbReference type="Proteomes" id="UP000268162">
    <property type="component" value="Unassembled WGS sequence"/>
</dbReference>
<evidence type="ECO:0000256" key="2">
    <source>
        <dbReference type="ARBA" id="ARBA00009864"/>
    </source>
</evidence>
<accession>A0A4P9ZMJ6</accession>
<evidence type="ECO:0000313" key="10">
    <source>
        <dbReference type="Proteomes" id="UP000268162"/>
    </source>
</evidence>
<keyword evidence="3 9" id="KW-0689">Ribosomal protein</keyword>
<protein>
    <recommendedName>
        <fullName evidence="6">Small ribosomal subunit protein mS23</fullName>
    </recommendedName>
    <alternativeName>
        <fullName evidence="7">37S ribosomal protein S25, mitochondrial</fullName>
    </alternativeName>
</protein>
<keyword evidence="4" id="KW-0496">Mitochondrion</keyword>
<keyword evidence="10" id="KW-1185">Reference proteome</keyword>
<evidence type="ECO:0000256" key="3">
    <source>
        <dbReference type="ARBA" id="ARBA00022980"/>
    </source>
</evidence>
<comment type="similarity">
    <text evidence="2">Belongs to the mitochondrion-specific ribosomal protein mS23 family.</text>
</comment>
<dbReference type="GO" id="GO:0005763">
    <property type="term" value="C:mitochondrial small ribosomal subunit"/>
    <property type="evidence" value="ECO:0007669"/>
    <property type="project" value="InterPro"/>
</dbReference>
<evidence type="ECO:0000256" key="7">
    <source>
        <dbReference type="ARBA" id="ARBA00035421"/>
    </source>
</evidence>
<gene>
    <name evidence="9" type="ORF">BJ085DRAFT_21305</name>
</gene>
<dbReference type="PANTHER" id="PTHR37799">
    <property type="entry name" value="37S RIBOSOMAL PROTEIN S25, MITOCHONDRIAL"/>
    <property type="match status" value="1"/>
</dbReference>
<comment type="subcellular location">
    <subcellularLocation>
        <location evidence="1">Mitochondrion</location>
    </subcellularLocation>
</comment>